<evidence type="ECO:0000256" key="1">
    <source>
        <dbReference type="SAM" id="SignalP"/>
    </source>
</evidence>
<feature type="signal peptide" evidence="1">
    <location>
        <begin position="1"/>
        <end position="22"/>
    </location>
</feature>
<accession>A0A386WU46</accession>
<dbReference type="SUPFAM" id="SSF47090">
    <property type="entry name" value="PGBD-like"/>
    <property type="match status" value="1"/>
</dbReference>
<evidence type="ECO:0000259" key="2">
    <source>
        <dbReference type="Pfam" id="PF01471"/>
    </source>
</evidence>
<dbReference type="InterPro" id="IPR036366">
    <property type="entry name" value="PGBDSf"/>
</dbReference>
<dbReference type="Pfam" id="PF01471">
    <property type="entry name" value="PG_binding_1"/>
    <property type="match status" value="1"/>
</dbReference>
<dbReference type="InterPro" id="IPR036365">
    <property type="entry name" value="PGBD-like_sf"/>
</dbReference>
<keyword evidence="1" id="KW-0732">Signal</keyword>
<dbReference type="InterPro" id="IPR002477">
    <property type="entry name" value="Peptidoglycan-bd-like"/>
</dbReference>
<feature type="domain" description="Peptidoglycan binding-like" evidence="2">
    <location>
        <begin position="79"/>
        <end position="124"/>
    </location>
</feature>
<evidence type="ECO:0000313" key="4">
    <source>
        <dbReference type="Proteomes" id="UP000267804"/>
    </source>
</evidence>
<organism evidence="3 4">
    <name type="scientific">Micromonospora tulbaghiae</name>
    <dbReference type="NCBI Taxonomy" id="479978"/>
    <lineage>
        <taxon>Bacteria</taxon>
        <taxon>Bacillati</taxon>
        <taxon>Actinomycetota</taxon>
        <taxon>Actinomycetes</taxon>
        <taxon>Micromonosporales</taxon>
        <taxon>Micromonosporaceae</taxon>
        <taxon>Micromonospora</taxon>
    </lineage>
</organism>
<protein>
    <recommendedName>
        <fullName evidence="2">Peptidoglycan binding-like domain-containing protein</fullName>
    </recommendedName>
</protein>
<gene>
    <name evidence="3" type="ORF">CSH63_30675</name>
</gene>
<dbReference type="KEGG" id="mtua:CSH63_30675"/>
<feature type="chain" id="PRO_5017413464" description="Peptidoglycan binding-like domain-containing protein" evidence="1">
    <location>
        <begin position="23"/>
        <end position="137"/>
    </location>
</feature>
<evidence type="ECO:0000313" key="3">
    <source>
        <dbReference type="EMBL" id="AYF31741.1"/>
    </source>
</evidence>
<dbReference type="Proteomes" id="UP000267804">
    <property type="component" value="Chromosome"/>
</dbReference>
<dbReference type="RefSeq" id="WP_120573206.1">
    <property type="nucleotide sequence ID" value="NZ_CP024087.1"/>
</dbReference>
<dbReference type="Gene3D" id="1.10.101.10">
    <property type="entry name" value="PGBD-like superfamily/PGBD"/>
    <property type="match status" value="1"/>
</dbReference>
<reference evidence="3 4" key="1">
    <citation type="submission" date="2017-10" db="EMBL/GenBank/DDBJ databases">
        <title>Integration of genomic and chemical information greatly accelerates assignment of the full stereostructure of myelolactone, a potent inhibitor of myeloma from a marine-derived Micromonospora.</title>
        <authorList>
            <person name="Kim M.C."/>
            <person name="Machado H."/>
            <person name="Jensen P.R."/>
            <person name="Fenical W."/>
        </authorList>
    </citation>
    <scope>NUCLEOTIDE SEQUENCE [LARGE SCALE GENOMIC DNA]</scope>
    <source>
        <strain evidence="3 4">CNY-010</strain>
    </source>
</reference>
<sequence length="137" mass="14521">MRFGIALALSASMLFAGTPAVASPISVNALSTCNNWRSYNGADVPSYGTNVSCVLRRGNTGKGVFQLQVTMNVCYDYVLAIQGVYPLTADSQFGPSTEKAFRAVQRAVGVTDDGVYGPTTREAMLHQGSNGTGCKWV</sequence>
<proteinExistence type="predicted"/>
<name>A0A386WU46_9ACTN</name>
<dbReference type="AlphaFoldDB" id="A0A386WU46"/>
<dbReference type="EMBL" id="CP024087">
    <property type="protein sequence ID" value="AYF31741.1"/>
    <property type="molecule type" value="Genomic_DNA"/>
</dbReference>